<dbReference type="RefSeq" id="WP_133276548.1">
    <property type="nucleotide sequence ID" value="NZ_CP037933.1"/>
</dbReference>
<dbReference type="GO" id="GO:0090313">
    <property type="term" value="P:regulation of protein targeting to membrane"/>
    <property type="evidence" value="ECO:0007669"/>
    <property type="project" value="TreeGrafter"/>
</dbReference>
<dbReference type="Proteomes" id="UP000291124">
    <property type="component" value="Chromosome"/>
</dbReference>
<feature type="domain" description="AsmA" evidence="3">
    <location>
        <begin position="18"/>
        <end position="176"/>
    </location>
</feature>
<dbReference type="EMBL" id="CP037933">
    <property type="protein sequence ID" value="QBN19027.1"/>
    <property type="molecule type" value="Genomic_DNA"/>
</dbReference>
<reference evidence="5" key="1">
    <citation type="submission" date="2019-03" db="EMBL/GenBank/DDBJ databases">
        <title>Flavobacterium sp.</title>
        <authorList>
            <person name="Kim H."/>
        </authorList>
    </citation>
    <scope>NUCLEOTIDE SEQUENCE [LARGE SCALE GENOMIC DNA]</scope>
    <source>
        <strain evidence="5">GS13</strain>
    </source>
</reference>
<dbReference type="PANTHER" id="PTHR30441:SF8">
    <property type="entry name" value="DUF748 DOMAIN-CONTAINING PROTEIN"/>
    <property type="match status" value="1"/>
</dbReference>
<dbReference type="Pfam" id="PF05170">
    <property type="entry name" value="AsmA"/>
    <property type="match status" value="1"/>
</dbReference>
<sequence length="834" mass="93278">MKKLFDKVKRLFSSKGFKKVFKILLYFVLGLFALIVISAIGLRIYFEMNKTEIVGKINTQINENINGEAKIGDIGYKFLIGFPNFTVVLKEVELKDSLIAIHKRPVLKAGEIEVRLNVLKLLKKEVNIRKIVIIDAKIDLFVDKNGVSNSNIFKPKKSKTKKSNNTTTINEVYLKNVNFISENQKGNKLFHFDVKSLKCKILYTEQGWKTDVRLNTFAKSLAFNSLKGSFVKDQEISGDLIVNFSQELNKISIVTQGFKIGEDDFKIKANFNVGKGNSLFDIDIRTQIKWGNASKLLANNISSKLNKFALNDPLQASCVIKGDMSVKGDPEIVVNAEIKDDELTTLQGVVKECSFHGKFTNNYKNGLGCNDANSAVIVTDFKGIYKEIPVSIPSAIINNLEKPVATGKLNTNFELPKLGSFIDEDFITFTGGKVKVNFDFKVDIVDVKLHKPKFTGAIIVKKGTLSVKTKNMHFQNTDIELYFTEEALLIKKIKFQNKVNTVFMEGRVDNFLNLYYDDPEKLNLNWKIYSPYLDLKQIVGILTYNHQGKQPAVSKSKKPSYDLREVLRKAQATLEIQVDKLTYKKMIADDFKVKIVLAKKGLFVNNVSIQGSTGSTLNFDAQVIPQGKTVLFKTNIQLTDGNVSRFLASFNNFGVKSFTPNDIKGNLSFKASLIGVLNQDRELLPNTINGNLVFRIKDGALSNFEPIQKIGKIAFPNRDVKNITFSDLAASASIKGNLVDLKDLKVTSNVLNIDAKGTYSLANSGTNLAVKIPLRNPKDDYKIADQKGRDAVRYKGIVVNLLVVDGKDGQTKIKLGKPSDDKSKEEQPKTTKTK</sequence>
<keyword evidence="2" id="KW-1133">Transmembrane helix</keyword>
<keyword evidence="2" id="KW-0472">Membrane</keyword>
<keyword evidence="2" id="KW-0812">Transmembrane</keyword>
<protein>
    <submittedName>
        <fullName evidence="4">AsmA family protein</fullName>
    </submittedName>
</protein>
<evidence type="ECO:0000313" key="4">
    <source>
        <dbReference type="EMBL" id="QBN19027.1"/>
    </source>
</evidence>
<dbReference type="PANTHER" id="PTHR30441">
    <property type="entry name" value="DUF748 DOMAIN-CONTAINING PROTEIN"/>
    <property type="match status" value="1"/>
</dbReference>
<evidence type="ECO:0000259" key="3">
    <source>
        <dbReference type="Pfam" id="PF05170"/>
    </source>
</evidence>
<evidence type="ECO:0000256" key="2">
    <source>
        <dbReference type="SAM" id="Phobius"/>
    </source>
</evidence>
<gene>
    <name evidence="4" type="ORF">E1750_09505</name>
</gene>
<dbReference type="KEGG" id="fnk:E1750_09505"/>
<name>A0A4P6YE91_9FLAO</name>
<dbReference type="OrthoDB" id="1489065at2"/>
<dbReference type="AlphaFoldDB" id="A0A4P6YE91"/>
<dbReference type="InterPro" id="IPR007844">
    <property type="entry name" value="AsmA"/>
</dbReference>
<organism evidence="4 5">
    <name type="scientific">Flavobacterium nackdongense</name>
    <dbReference type="NCBI Taxonomy" id="2547394"/>
    <lineage>
        <taxon>Bacteria</taxon>
        <taxon>Pseudomonadati</taxon>
        <taxon>Bacteroidota</taxon>
        <taxon>Flavobacteriia</taxon>
        <taxon>Flavobacteriales</taxon>
        <taxon>Flavobacteriaceae</taxon>
        <taxon>Flavobacterium</taxon>
    </lineage>
</organism>
<keyword evidence="5" id="KW-1185">Reference proteome</keyword>
<accession>A0A4P6YE91</accession>
<evidence type="ECO:0000256" key="1">
    <source>
        <dbReference type="SAM" id="MobiDB-lite"/>
    </source>
</evidence>
<evidence type="ECO:0000313" key="5">
    <source>
        <dbReference type="Proteomes" id="UP000291124"/>
    </source>
</evidence>
<proteinExistence type="predicted"/>
<feature type="region of interest" description="Disordered" evidence="1">
    <location>
        <begin position="810"/>
        <end position="834"/>
    </location>
</feature>
<dbReference type="GO" id="GO:0005886">
    <property type="term" value="C:plasma membrane"/>
    <property type="evidence" value="ECO:0007669"/>
    <property type="project" value="TreeGrafter"/>
</dbReference>
<dbReference type="InterPro" id="IPR052894">
    <property type="entry name" value="AsmA-related"/>
</dbReference>
<feature type="transmembrane region" description="Helical" evidence="2">
    <location>
        <begin position="21"/>
        <end position="46"/>
    </location>
</feature>